<accession>I4BBV4</accession>
<proteinExistence type="predicted"/>
<evidence type="ECO:0000256" key="3">
    <source>
        <dbReference type="ARBA" id="ARBA00022679"/>
    </source>
</evidence>
<keyword evidence="7" id="KW-1133">Transmembrane helix</keyword>
<dbReference type="Pfam" id="PF02518">
    <property type="entry name" value="HATPase_c"/>
    <property type="match status" value="1"/>
</dbReference>
<dbReference type="SUPFAM" id="SSF55874">
    <property type="entry name" value="ATPase domain of HSP90 chaperone/DNA topoisomerase II/histidine kinase"/>
    <property type="match status" value="1"/>
</dbReference>
<dbReference type="HOGENOM" id="CLU_780627_0_0_12"/>
<feature type="transmembrane region" description="Helical" evidence="7">
    <location>
        <begin position="113"/>
        <end position="131"/>
    </location>
</feature>
<comment type="catalytic activity">
    <reaction evidence="1">
        <text>ATP + protein L-histidine = ADP + protein N-phospho-L-histidine.</text>
        <dbReference type="EC" id="2.7.13.3"/>
    </reaction>
</comment>
<dbReference type="InterPro" id="IPR003594">
    <property type="entry name" value="HATPase_dom"/>
</dbReference>
<keyword evidence="5 9" id="KW-0418">Kinase</keyword>
<feature type="transmembrane region" description="Helical" evidence="7">
    <location>
        <begin position="12"/>
        <end position="36"/>
    </location>
</feature>
<gene>
    <name evidence="9" type="ordered locus">Turpa_4128</name>
</gene>
<dbReference type="EMBL" id="CP002959">
    <property type="protein sequence ID" value="AFM14761.1"/>
    <property type="molecule type" value="Genomic_DNA"/>
</dbReference>
<dbReference type="PANTHER" id="PTHR44936">
    <property type="entry name" value="SENSOR PROTEIN CREC"/>
    <property type="match status" value="1"/>
</dbReference>
<keyword evidence="7" id="KW-0812">Transmembrane</keyword>
<evidence type="ECO:0000313" key="10">
    <source>
        <dbReference type="Proteomes" id="UP000006048"/>
    </source>
</evidence>
<dbReference type="InterPro" id="IPR050980">
    <property type="entry name" value="2C_sensor_his_kinase"/>
</dbReference>
<evidence type="ECO:0000259" key="8">
    <source>
        <dbReference type="PROSITE" id="PS50109"/>
    </source>
</evidence>
<dbReference type="GO" id="GO:0005524">
    <property type="term" value="F:ATP binding"/>
    <property type="evidence" value="ECO:0007669"/>
    <property type="project" value="UniProtKB-KW"/>
</dbReference>
<dbReference type="PANTHER" id="PTHR44936:SF10">
    <property type="entry name" value="SENSOR PROTEIN RSTB"/>
    <property type="match status" value="1"/>
</dbReference>
<dbReference type="KEGG" id="tpx:Turpa_4128"/>
<reference evidence="9 10" key="1">
    <citation type="submission" date="2012-06" db="EMBL/GenBank/DDBJ databases">
        <title>The complete chromosome of genome of Turneriella parva DSM 21527.</title>
        <authorList>
            <consortium name="US DOE Joint Genome Institute (JGI-PGF)"/>
            <person name="Lucas S."/>
            <person name="Han J."/>
            <person name="Lapidus A."/>
            <person name="Bruce D."/>
            <person name="Goodwin L."/>
            <person name="Pitluck S."/>
            <person name="Peters L."/>
            <person name="Kyrpides N."/>
            <person name="Mavromatis K."/>
            <person name="Ivanova N."/>
            <person name="Mikhailova N."/>
            <person name="Chertkov O."/>
            <person name="Detter J.C."/>
            <person name="Tapia R."/>
            <person name="Han C."/>
            <person name="Land M."/>
            <person name="Hauser L."/>
            <person name="Markowitz V."/>
            <person name="Cheng J.-F."/>
            <person name="Hugenholtz P."/>
            <person name="Woyke T."/>
            <person name="Wu D."/>
            <person name="Gronow S."/>
            <person name="Wellnitz S."/>
            <person name="Brambilla E."/>
            <person name="Klenk H.-P."/>
            <person name="Eisen J.A."/>
        </authorList>
    </citation>
    <scope>NUCLEOTIDE SEQUENCE [LARGE SCALE GENOMIC DNA]</scope>
    <source>
        <strain evidence="10">ATCC BAA-1111 / DSM 21527 / NCTC 11395 / H</strain>
    </source>
</reference>
<dbReference type="InterPro" id="IPR036890">
    <property type="entry name" value="HATPase_C_sf"/>
</dbReference>
<evidence type="ECO:0000256" key="2">
    <source>
        <dbReference type="ARBA" id="ARBA00012438"/>
    </source>
</evidence>
<keyword evidence="4" id="KW-0547">Nucleotide-binding</keyword>
<evidence type="ECO:0000256" key="1">
    <source>
        <dbReference type="ARBA" id="ARBA00000085"/>
    </source>
</evidence>
<keyword evidence="3" id="KW-0808">Transferase</keyword>
<protein>
    <recommendedName>
        <fullName evidence="2">histidine kinase</fullName>
        <ecNumber evidence="2">2.7.13.3</ecNumber>
    </recommendedName>
</protein>
<dbReference type="InterPro" id="IPR005467">
    <property type="entry name" value="His_kinase_dom"/>
</dbReference>
<dbReference type="EC" id="2.7.13.3" evidence="2"/>
<dbReference type="SUPFAM" id="SSF47384">
    <property type="entry name" value="Homodimeric domain of signal transducing histidine kinase"/>
    <property type="match status" value="1"/>
</dbReference>
<dbReference type="Gene3D" id="3.30.565.10">
    <property type="entry name" value="Histidine kinase-like ATPase, C-terminal domain"/>
    <property type="match status" value="1"/>
</dbReference>
<dbReference type="OrthoDB" id="9804645at2"/>
<feature type="domain" description="Histidine kinase" evidence="8">
    <location>
        <begin position="146"/>
        <end position="355"/>
    </location>
</feature>
<evidence type="ECO:0000313" key="9">
    <source>
        <dbReference type="EMBL" id="AFM14761.1"/>
    </source>
</evidence>
<dbReference type="Proteomes" id="UP000006048">
    <property type="component" value="Chromosome"/>
</dbReference>
<dbReference type="InterPro" id="IPR036097">
    <property type="entry name" value="HisK_dim/P_sf"/>
</dbReference>
<name>I4BBV4_TURPD</name>
<evidence type="ECO:0000256" key="6">
    <source>
        <dbReference type="ARBA" id="ARBA00022840"/>
    </source>
</evidence>
<dbReference type="PROSITE" id="PS50109">
    <property type="entry name" value="HIS_KIN"/>
    <property type="match status" value="1"/>
</dbReference>
<dbReference type="GO" id="GO:0000155">
    <property type="term" value="F:phosphorelay sensor kinase activity"/>
    <property type="evidence" value="ECO:0007669"/>
    <property type="project" value="InterPro"/>
</dbReference>
<keyword evidence="6" id="KW-0067">ATP-binding</keyword>
<evidence type="ECO:0000256" key="5">
    <source>
        <dbReference type="ARBA" id="ARBA00022777"/>
    </source>
</evidence>
<evidence type="ECO:0000256" key="7">
    <source>
        <dbReference type="SAM" id="Phobius"/>
    </source>
</evidence>
<keyword evidence="7" id="KW-0472">Membrane</keyword>
<keyword evidence="10" id="KW-1185">Reference proteome</keyword>
<evidence type="ECO:0000256" key="4">
    <source>
        <dbReference type="ARBA" id="ARBA00022741"/>
    </source>
</evidence>
<dbReference type="STRING" id="869212.Turpa_4128"/>
<sequence length="355" mass="39882">MPRTAKNTITRISLFSGWTLLMALSLMAVVVLLVWWQRLLSHNLEVQYGYIESQLKNNKTATAEFYELVLAQDEKLASRYFIPGKPIRVKPGAADFAAERLKNRQRMVLYEQLFFIVLLLSGQLFFLYIFARERLQRKQVEETILLATHELRQPLQSLSLALETLKPRAKAKTLAAIETGLSEISKLAQHIRFLAETFSTGAGARKTQVDDLDDYITRVCTADFAPEQITRIRRDVATAQNFTIGMSDPLFHFVVRNLLENALKYGSGPIEITAAVAAKRLVINVRSKGAPIPAQEFEKLGRIFQRSGSTLVQNTPGFGLGLYLCGRIVRRASGKLQLSQSAEGIVTARLELKII</sequence>
<dbReference type="SMART" id="SM00387">
    <property type="entry name" value="HATPase_c"/>
    <property type="match status" value="1"/>
</dbReference>
<dbReference type="RefSeq" id="WP_014805236.1">
    <property type="nucleotide sequence ID" value="NC_018020.1"/>
</dbReference>
<organism evidence="9 10">
    <name type="scientific">Turneriella parva (strain ATCC BAA-1111 / DSM 21527 / NCTC 11395 / H)</name>
    <name type="common">Leptospira parva</name>
    <dbReference type="NCBI Taxonomy" id="869212"/>
    <lineage>
        <taxon>Bacteria</taxon>
        <taxon>Pseudomonadati</taxon>
        <taxon>Spirochaetota</taxon>
        <taxon>Spirochaetia</taxon>
        <taxon>Leptospirales</taxon>
        <taxon>Leptospiraceae</taxon>
        <taxon>Turneriella</taxon>
    </lineage>
</organism>
<dbReference type="AlphaFoldDB" id="I4BBV4"/>